<dbReference type="EMBL" id="GBXM01095250">
    <property type="protein sequence ID" value="JAH13327.1"/>
    <property type="molecule type" value="Transcribed_RNA"/>
</dbReference>
<reference evidence="1" key="1">
    <citation type="submission" date="2014-11" db="EMBL/GenBank/DDBJ databases">
        <authorList>
            <person name="Amaro Gonzalez C."/>
        </authorList>
    </citation>
    <scope>NUCLEOTIDE SEQUENCE</scope>
</reference>
<evidence type="ECO:0000313" key="1">
    <source>
        <dbReference type="EMBL" id="JAH13327.1"/>
    </source>
</evidence>
<proteinExistence type="predicted"/>
<protein>
    <submittedName>
        <fullName evidence="1">Uncharacterized protein</fullName>
    </submittedName>
</protein>
<sequence>MSYPFHRYSQKMKVNDTQVNSGFNMFIHNDCQVSISGNVFHSFSFILDFTKLFGPKCIESGVLGLKVCETLV</sequence>
<name>A0A0E9Q9Z7_ANGAN</name>
<accession>A0A0E9Q9Z7</accession>
<reference evidence="1" key="2">
    <citation type="journal article" date="2015" name="Fish Shellfish Immunol.">
        <title>Early steps in the European eel (Anguilla anguilla)-Vibrio vulnificus interaction in the gills: Role of the RtxA13 toxin.</title>
        <authorList>
            <person name="Callol A."/>
            <person name="Pajuelo D."/>
            <person name="Ebbesson L."/>
            <person name="Teles M."/>
            <person name="MacKenzie S."/>
            <person name="Amaro C."/>
        </authorList>
    </citation>
    <scope>NUCLEOTIDE SEQUENCE</scope>
</reference>
<organism evidence="1">
    <name type="scientific">Anguilla anguilla</name>
    <name type="common">European freshwater eel</name>
    <name type="synonym">Muraena anguilla</name>
    <dbReference type="NCBI Taxonomy" id="7936"/>
    <lineage>
        <taxon>Eukaryota</taxon>
        <taxon>Metazoa</taxon>
        <taxon>Chordata</taxon>
        <taxon>Craniata</taxon>
        <taxon>Vertebrata</taxon>
        <taxon>Euteleostomi</taxon>
        <taxon>Actinopterygii</taxon>
        <taxon>Neopterygii</taxon>
        <taxon>Teleostei</taxon>
        <taxon>Anguilliformes</taxon>
        <taxon>Anguillidae</taxon>
        <taxon>Anguilla</taxon>
    </lineage>
</organism>
<dbReference type="AlphaFoldDB" id="A0A0E9Q9Z7"/>